<dbReference type="GO" id="GO:0005829">
    <property type="term" value="C:cytosol"/>
    <property type="evidence" value="ECO:0007669"/>
    <property type="project" value="TreeGrafter"/>
</dbReference>
<evidence type="ECO:0000256" key="6">
    <source>
        <dbReference type="ARBA" id="ARBA00023141"/>
    </source>
</evidence>
<dbReference type="EC" id="4.2.1.20" evidence="9"/>
<dbReference type="CDD" id="cd04724">
    <property type="entry name" value="Tryptophan_synthase_alpha"/>
    <property type="match status" value="1"/>
</dbReference>
<dbReference type="Proteomes" id="UP000536604">
    <property type="component" value="Unassembled WGS sequence"/>
</dbReference>
<dbReference type="InterPro" id="IPR002028">
    <property type="entry name" value="Trp_synthase_suA"/>
</dbReference>
<dbReference type="InterPro" id="IPR013785">
    <property type="entry name" value="Aldolase_TIM"/>
</dbReference>
<comment type="function">
    <text evidence="1 9">The alpha subunit is responsible for the aldol cleavage of indoleglycerol phosphate to indole and glyceraldehyde 3-phosphate.</text>
</comment>
<name>A0A841ITA0_9ACTN</name>
<evidence type="ECO:0000256" key="7">
    <source>
        <dbReference type="ARBA" id="ARBA00023239"/>
    </source>
</evidence>
<organism evidence="11 12">
    <name type="scientific">Nocardiopsis algeriensis</name>
    <dbReference type="NCBI Taxonomy" id="1478215"/>
    <lineage>
        <taxon>Bacteria</taxon>
        <taxon>Bacillati</taxon>
        <taxon>Actinomycetota</taxon>
        <taxon>Actinomycetes</taxon>
        <taxon>Streptosporangiales</taxon>
        <taxon>Nocardiopsidaceae</taxon>
        <taxon>Nocardiopsis</taxon>
    </lineage>
</organism>
<comment type="caution">
    <text evidence="11">The sequence shown here is derived from an EMBL/GenBank/DDBJ whole genome shotgun (WGS) entry which is preliminary data.</text>
</comment>
<evidence type="ECO:0000256" key="9">
    <source>
        <dbReference type="HAMAP-Rule" id="MF_00131"/>
    </source>
</evidence>
<dbReference type="SUPFAM" id="SSF51366">
    <property type="entry name" value="Ribulose-phoshate binding barrel"/>
    <property type="match status" value="1"/>
</dbReference>
<dbReference type="InterPro" id="IPR011060">
    <property type="entry name" value="RibuloseP-bd_barrel"/>
</dbReference>
<protein>
    <recommendedName>
        <fullName evidence="9">Tryptophan synthase alpha chain</fullName>
        <ecNumber evidence="9">4.2.1.20</ecNumber>
    </recommendedName>
</protein>
<keyword evidence="7 9" id="KW-0456">Lyase</keyword>
<dbReference type="PANTHER" id="PTHR43406:SF1">
    <property type="entry name" value="TRYPTOPHAN SYNTHASE ALPHA CHAIN, CHLOROPLASTIC"/>
    <property type="match status" value="1"/>
</dbReference>
<dbReference type="PANTHER" id="PTHR43406">
    <property type="entry name" value="TRYPTOPHAN SYNTHASE, ALPHA CHAIN"/>
    <property type="match status" value="1"/>
</dbReference>
<dbReference type="HAMAP" id="MF_00131">
    <property type="entry name" value="Trp_synth_alpha"/>
    <property type="match status" value="1"/>
</dbReference>
<sequence>MTGTTLQTKLAQARSEGRAALIGYMPAGFPDVESSIRVVQAMVAGGCDVIEVGLPYSDPMMDGPTIQRAADLALEAGTTTDDVFRVVEAGAATGAATLVMSYWNPIERYGVERFAQNLAKAGGAGVITPDLLPEEAEEWIAAGDREGLDRIFLVAPSSTDRRLALTVRACRGFVYAASLMGITGTREQVSDTAEGLVRRTREAAGDSGLPVCVGLGISNAAQAAEVAAYADGVIVGTGFCQRVLDAPDLETGLIAVESFARELATGVRAR</sequence>
<evidence type="ECO:0000256" key="10">
    <source>
        <dbReference type="RuleBase" id="RU003662"/>
    </source>
</evidence>
<keyword evidence="5 9" id="KW-0822">Tryptophan biosynthesis</keyword>
<dbReference type="RefSeq" id="WP_184292844.1">
    <property type="nucleotide sequence ID" value="NZ_JACHJO010000010.1"/>
</dbReference>
<dbReference type="UniPathway" id="UPA00035">
    <property type="reaction ID" value="UER00044"/>
</dbReference>
<evidence type="ECO:0000256" key="1">
    <source>
        <dbReference type="ARBA" id="ARBA00003365"/>
    </source>
</evidence>
<evidence type="ECO:0000256" key="2">
    <source>
        <dbReference type="ARBA" id="ARBA00004733"/>
    </source>
</evidence>
<dbReference type="InterPro" id="IPR018204">
    <property type="entry name" value="Trp_synthase_alpha_AS"/>
</dbReference>
<comment type="similarity">
    <text evidence="9 10">Belongs to the TrpA family.</text>
</comment>
<evidence type="ECO:0000256" key="3">
    <source>
        <dbReference type="ARBA" id="ARBA00011270"/>
    </source>
</evidence>
<proteinExistence type="inferred from homology"/>
<evidence type="ECO:0000256" key="8">
    <source>
        <dbReference type="ARBA" id="ARBA00049047"/>
    </source>
</evidence>
<accession>A0A841ITA0</accession>
<reference evidence="11 12" key="1">
    <citation type="submission" date="2020-08" db="EMBL/GenBank/DDBJ databases">
        <title>Genomic Encyclopedia of Type Strains, Phase III (KMG-III): the genomes of soil and plant-associated and newly described type strains.</title>
        <authorList>
            <person name="Whitman W."/>
        </authorList>
    </citation>
    <scope>NUCLEOTIDE SEQUENCE [LARGE SCALE GENOMIC DNA]</scope>
    <source>
        <strain evidence="11 12">CECT 8712</strain>
    </source>
</reference>
<dbReference type="NCBIfam" id="TIGR00262">
    <property type="entry name" value="trpA"/>
    <property type="match status" value="1"/>
</dbReference>
<dbReference type="PROSITE" id="PS00167">
    <property type="entry name" value="TRP_SYNTHASE_ALPHA"/>
    <property type="match status" value="1"/>
</dbReference>
<keyword evidence="4 9" id="KW-0028">Amino-acid biosynthesis</keyword>
<dbReference type="Pfam" id="PF00290">
    <property type="entry name" value="Trp_syntA"/>
    <property type="match status" value="1"/>
</dbReference>
<evidence type="ECO:0000256" key="4">
    <source>
        <dbReference type="ARBA" id="ARBA00022605"/>
    </source>
</evidence>
<keyword evidence="6 9" id="KW-0057">Aromatic amino acid biosynthesis</keyword>
<feature type="active site" description="Proton acceptor" evidence="9">
    <location>
        <position position="62"/>
    </location>
</feature>
<dbReference type="GO" id="GO:0004834">
    <property type="term" value="F:tryptophan synthase activity"/>
    <property type="evidence" value="ECO:0007669"/>
    <property type="project" value="UniProtKB-UniRule"/>
</dbReference>
<dbReference type="AlphaFoldDB" id="A0A841ITA0"/>
<comment type="pathway">
    <text evidence="2 9">Amino-acid biosynthesis; L-tryptophan biosynthesis; L-tryptophan from chorismate: step 5/5.</text>
</comment>
<gene>
    <name evidence="9" type="primary">trpA</name>
    <name evidence="11" type="ORF">FHS13_003361</name>
</gene>
<evidence type="ECO:0000313" key="11">
    <source>
        <dbReference type="EMBL" id="MBB6121392.1"/>
    </source>
</evidence>
<comment type="catalytic activity">
    <reaction evidence="8 9">
        <text>(1S,2R)-1-C-(indol-3-yl)glycerol 3-phosphate + L-serine = D-glyceraldehyde 3-phosphate + L-tryptophan + H2O</text>
        <dbReference type="Rhea" id="RHEA:10532"/>
        <dbReference type="ChEBI" id="CHEBI:15377"/>
        <dbReference type="ChEBI" id="CHEBI:33384"/>
        <dbReference type="ChEBI" id="CHEBI:57912"/>
        <dbReference type="ChEBI" id="CHEBI:58866"/>
        <dbReference type="ChEBI" id="CHEBI:59776"/>
        <dbReference type="EC" id="4.2.1.20"/>
    </reaction>
</comment>
<feature type="active site" description="Proton acceptor" evidence="9">
    <location>
        <position position="51"/>
    </location>
</feature>
<keyword evidence="12" id="KW-1185">Reference proteome</keyword>
<evidence type="ECO:0000256" key="5">
    <source>
        <dbReference type="ARBA" id="ARBA00022822"/>
    </source>
</evidence>
<evidence type="ECO:0000313" key="12">
    <source>
        <dbReference type="Proteomes" id="UP000536604"/>
    </source>
</evidence>
<dbReference type="Gene3D" id="3.20.20.70">
    <property type="entry name" value="Aldolase class I"/>
    <property type="match status" value="1"/>
</dbReference>
<comment type="subunit">
    <text evidence="3 9">Tetramer of two alpha and two beta chains.</text>
</comment>
<dbReference type="EMBL" id="JACHJO010000010">
    <property type="protein sequence ID" value="MBB6121392.1"/>
    <property type="molecule type" value="Genomic_DNA"/>
</dbReference>
<dbReference type="FunFam" id="3.20.20.70:FF:000037">
    <property type="entry name" value="Tryptophan synthase alpha chain"/>
    <property type="match status" value="1"/>
</dbReference>